<dbReference type="EMBL" id="QWFX01000016">
    <property type="protein sequence ID" value="RIJ26910.1"/>
    <property type="molecule type" value="Genomic_DNA"/>
</dbReference>
<keyword evidence="2" id="KW-1185">Reference proteome</keyword>
<name>A0A399R6A0_9PROT</name>
<sequence length="124" mass="13551">MSGQDSSDSKDVLEALDRVLEELRREFAANPEFAHRVVRALGANVVFDPKLAAKLINPIELVARETPEKVAEQLGGLSAADLKKMAKDSKLASPSDVAGKSKEAVIELIQRRATLRIESRRSDV</sequence>
<proteinExistence type="predicted"/>
<comment type="caution">
    <text evidence="1">The sequence shown here is derived from an EMBL/GenBank/DDBJ whole genome shotgun (WGS) entry which is preliminary data.</text>
</comment>
<accession>A0A399R6A0</accession>
<gene>
    <name evidence="1" type="ORF">D1223_18445</name>
</gene>
<evidence type="ECO:0000313" key="1">
    <source>
        <dbReference type="EMBL" id="RIJ26910.1"/>
    </source>
</evidence>
<protein>
    <submittedName>
        <fullName evidence="1">Uncharacterized protein</fullName>
    </submittedName>
</protein>
<dbReference type="RefSeq" id="WP_119377803.1">
    <property type="nucleotide sequence ID" value="NZ_QWFX01000016.1"/>
</dbReference>
<dbReference type="AlphaFoldDB" id="A0A399R6A0"/>
<evidence type="ECO:0000313" key="2">
    <source>
        <dbReference type="Proteomes" id="UP000266385"/>
    </source>
</evidence>
<organism evidence="1 2">
    <name type="scientific">Henriciella mobilis</name>
    <dbReference type="NCBI Taxonomy" id="2305467"/>
    <lineage>
        <taxon>Bacteria</taxon>
        <taxon>Pseudomonadati</taxon>
        <taxon>Pseudomonadota</taxon>
        <taxon>Alphaproteobacteria</taxon>
        <taxon>Hyphomonadales</taxon>
        <taxon>Hyphomonadaceae</taxon>
        <taxon>Henriciella</taxon>
    </lineage>
</organism>
<reference evidence="1 2" key="1">
    <citation type="submission" date="2018-08" db="EMBL/GenBank/DDBJ databases">
        <title>Henriciella mobilis sp. nov., isolated from seawater.</title>
        <authorList>
            <person name="Cheng H."/>
            <person name="Wu Y.-H."/>
            <person name="Xu X.-W."/>
            <person name="Guo L.-L."/>
        </authorList>
    </citation>
    <scope>NUCLEOTIDE SEQUENCE [LARGE SCALE GENOMIC DNA]</scope>
    <source>
        <strain evidence="1 2">JN25</strain>
    </source>
</reference>
<dbReference type="Proteomes" id="UP000266385">
    <property type="component" value="Unassembled WGS sequence"/>
</dbReference>
<dbReference type="OrthoDB" id="9838467at2"/>